<evidence type="ECO:0000259" key="2">
    <source>
        <dbReference type="PROSITE" id="PS51192"/>
    </source>
</evidence>
<keyword evidence="4" id="KW-0067">ATP-binding</keyword>
<keyword evidence="5" id="KW-1185">Reference proteome</keyword>
<dbReference type="Pfam" id="PF04851">
    <property type="entry name" value="ResIII"/>
    <property type="match status" value="1"/>
</dbReference>
<dbReference type="InterPro" id="IPR005114">
    <property type="entry name" value="Helicase_assoc"/>
</dbReference>
<dbReference type="Proteomes" id="UP000744032">
    <property type="component" value="Unassembled WGS sequence"/>
</dbReference>
<dbReference type="InterPro" id="IPR006935">
    <property type="entry name" value="Helicase/UvrB_N"/>
</dbReference>
<dbReference type="Gene3D" id="3.40.50.300">
    <property type="entry name" value="P-loop containing nucleotide triphosphate hydrolases"/>
    <property type="match status" value="2"/>
</dbReference>
<dbReference type="InterPro" id="IPR027417">
    <property type="entry name" value="P-loop_NTPase"/>
</dbReference>
<feature type="domain" description="Helicase ATP-binding" evidence="2">
    <location>
        <begin position="27"/>
        <end position="203"/>
    </location>
</feature>
<keyword evidence="4" id="KW-0347">Helicase</keyword>
<dbReference type="PANTHER" id="PTHR47396:SF1">
    <property type="entry name" value="ATP-DEPENDENT HELICASE IRC3-RELATED"/>
    <property type="match status" value="1"/>
</dbReference>
<dbReference type="Pfam" id="PF00271">
    <property type="entry name" value="Helicase_C"/>
    <property type="match status" value="1"/>
</dbReference>
<reference evidence="4 5" key="1">
    <citation type="submission" date="2020-04" db="EMBL/GenBank/DDBJ databases">
        <title>Genome sequence of Streptomyces galbus strain I339.</title>
        <authorList>
            <person name="Silva E.A.N."/>
            <person name="Merces M."/>
            <person name="Castelo Branco A.P.O.T."/>
            <person name="Vasconcelos P.C."/>
            <person name="Costa N.P."/>
            <person name="Marinho G.C.S."/>
            <person name="Oliveira C.J.B."/>
            <person name="Araujo D."/>
            <person name="Rodrigues Junior V.S."/>
            <person name="Almeida R."/>
            <person name="Silva Filho U.R."/>
            <person name="Andrade A.S.A."/>
            <person name="Cibulski S.P."/>
        </authorList>
    </citation>
    <scope>NUCLEOTIDE SEQUENCE [LARGE SCALE GENOMIC DNA]</scope>
    <source>
        <strain evidence="4 5">I339</strain>
    </source>
</reference>
<dbReference type="PROSITE" id="PS51192">
    <property type="entry name" value="HELICASE_ATP_BIND_1"/>
    <property type="match status" value="1"/>
</dbReference>
<dbReference type="Gene3D" id="6.10.140.530">
    <property type="match status" value="2"/>
</dbReference>
<accession>A0ABX1IJT5</accession>
<proteinExistence type="predicted"/>
<dbReference type="InterPro" id="IPR014001">
    <property type="entry name" value="Helicase_ATP-bd"/>
</dbReference>
<comment type="caution">
    <text evidence="4">The sequence shown here is derived from an EMBL/GenBank/DDBJ whole genome shotgun (WGS) entry which is preliminary data.</text>
</comment>
<organism evidence="4 5">
    <name type="scientific">Streptomyces galbus</name>
    <dbReference type="NCBI Taxonomy" id="33898"/>
    <lineage>
        <taxon>Bacteria</taxon>
        <taxon>Bacillati</taxon>
        <taxon>Actinomycetota</taxon>
        <taxon>Actinomycetes</taxon>
        <taxon>Kitasatosporales</taxon>
        <taxon>Streptomycetaceae</taxon>
        <taxon>Streptomyces</taxon>
    </lineage>
</organism>
<dbReference type="SMART" id="SM00490">
    <property type="entry name" value="HELICc"/>
    <property type="match status" value="1"/>
</dbReference>
<dbReference type="SUPFAM" id="SSF52540">
    <property type="entry name" value="P-loop containing nucleoside triphosphate hydrolases"/>
    <property type="match status" value="1"/>
</dbReference>
<evidence type="ECO:0000313" key="4">
    <source>
        <dbReference type="EMBL" id="NKQ24563.1"/>
    </source>
</evidence>
<dbReference type="CDD" id="cd18785">
    <property type="entry name" value="SF2_C"/>
    <property type="match status" value="1"/>
</dbReference>
<feature type="region of interest" description="Disordered" evidence="1">
    <location>
        <begin position="569"/>
        <end position="591"/>
    </location>
</feature>
<keyword evidence="4" id="KW-0378">Hydrolase</keyword>
<feature type="domain" description="Helicase C-terminal" evidence="3">
    <location>
        <begin position="269"/>
        <end position="471"/>
    </location>
</feature>
<protein>
    <submittedName>
        <fullName evidence="4">DEAD/DEAH box helicase family protein</fullName>
    </submittedName>
</protein>
<gene>
    <name evidence="4" type="ORF">HF200_08895</name>
</gene>
<evidence type="ECO:0000259" key="3">
    <source>
        <dbReference type="PROSITE" id="PS51194"/>
    </source>
</evidence>
<evidence type="ECO:0000256" key="1">
    <source>
        <dbReference type="SAM" id="MobiDB-lite"/>
    </source>
</evidence>
<feature type="compositionally biased region" description="Polar residues" evidence="1">
    <location>
        <begin position="575"/>
        <end position="586"/>
    </location>
</feature>
<name>A0ABX1IJT5_STRGB</name>
<dbReference type="PROSITE" id="PS51194">
    <property type="entry name" value="HELICASE_CTER"/>
    <property type="match status" value="1"/>
</dbReference>
<feature type="region of interest" description="Disordered" evidence="1">
    <location>
        <begin position="459"/>
        <end position="483"/>
    </location>
</feature>
<dbReference type="GO" id="GO:0004386">
    <property type="term" value="F:helicase activity"/>
    <property type="evidence" value="ECO:0007669"/>
    <property type="project" value="UniProtKB-KW"/>
</dbReference>
<dbReference type="RefSeq" id="WP_168373057.1">
    <property type="nucleotide sequence ID" value="NZ_JAAXMD010000056.1"/>
</dbReference>
<evidence type="ECO:0000313" key="5">
    <source>
        <dbReference type="Proteomes" id="UP000744032"/>
    </source>
</evidence>
<dbReference type="InterPro" id="IPR001650">
    <property type="entry name" value="Helicase_C-like"/>
</dbReference>
<dbReference type="Pfam" id="PF03457">
    <property type="entry name" value="HA"/>
    <property type="match status" value="3"/>
</dbReference>
<dbReference type="InterPro" id="IPR050742">
    <property type="entry name" value="Helicase_Restrict-Modif_Enz"/>
</dbReference>
<dbReference type="SMART" id="SM00487">
    <property type="entry name" value="DEXDc"/>
    <property type="match status" value="1"/>
</dbReference>
<dbReference type="EMBL" id="JAAXMD010000056">
    <property type="protein sequence ID" value="NKQ24563.1"/>
    <property type="molecule type" value="Genomic_DNA"/>
</dbReference>
<dbReference type="CDD" id="cd17926">
    <property type="entry name" value="DEXHc_RE"/>
    <property type="match status" value="1"/>
</dbReference>
<sequence length="888" mass="97847">MAAKELRPHQREAVDRVLRALELPARSTVPERGLRAQVVMATGSGKTLVAARSAEELRAGRVLVLVPSLDLLTQTAAAWREAGRTGPMIGVSSLQGPEASFPNTTNVQELVDWVRPFDKVTVFATYASLGLGTLERAHTAGLPGWDLIVVDEAHRTSGRIGKPWAVVHDNTRIPALRRLYTTATPRLWQLDEDAGQGAPGELVASMEDDPDGPFGARCYTLTLSEAIDRGICAPYQVVCLDITDTQLQAAQLLGVEGRSDEVRGARFAALQTALLKASSEEGFRRTLVFHHVVKEAEAFAAGLPDIAKRLHDADAGLYPRTIWADWLCGEHKPHHRRRVLGEFASGIATDGTVVEKSFLGSVRVLGEGVDTKNCDSIYFADVRGSMPDLVQAVGRALRMQPGEGKVASLVVPVLLGPGETPDNMLTSRAYGGLAKLLEALRAHDARIVEQLAEQQARSRVRGVQTRLSSDQGEDEASNRSDGLSVPARELLKFSTPRDPAQLAAFINLRVLDPEHAHWRRGIEACVIYNRLHGNLKVPFTYRVPGRQDQATEAEHDKQGQAEERLAAREYRGINLPSTNRTPSGETQEAGAEKWPATLADFPLGQWIADNRRVYARGRLDTDRIAQLEKLGMIWSHYNIAWEEGLAAARGWATEHGHLLAPTDATHQGYRVGIFLKNARAAARKAQAIERRRAEGLPAGSSAGALSNERREQLEEIDPAWCPTWPVEWQRCFHLVRLHLEAGHPLPTGPGDVVRQGEDLGRWVQAQRLGWEKFTTAQQWLCEHALGIEPASADEKPAPRRSQADKWAMHYAAATQYYQREGHLKVPRKWIETITVGGEQDRGPDSEGGGNQKEREIRLGAWIGNQRSRAASLSPERIKLLSAIGMRWT</sequence>
<dbReference type="PANTHER" id="PTHR47396">
    <property type="entry name" value="TYPE I RESTRICTION ENZYME ECOKI R PROTEIN"/>
    <property type="match status" value="1"/>
</dbReference>
<keyword evidence="4" id="KW-0547">Nucleotide-binding</keyword>